<organism evidence="11 12">
    <name type="scientific">Desulfatitalea alkaliphila</name>
    <dbReference type="NCBI Taxonomy" id="2929485"/>
    <lineage>
        <taxon>Bacteria</taxon>
        <taxon>Pseudomonadati</taxon>
        <taxon>Thermodesulfobacteriota</taxon>
        <taxon>Desulfobacteria</taxon>
        <taxon>Desulfobacterales</taxon>
        <taxon>Desulfosarcinaceae</taxon>
        <taxon>Desulfatitalea</taxon>
    </lineage>
</organism>
<feature type="compositionally biased region" description="Basic residues" evidence="9">
    <location>
        <begin position="369"/>
        <end position="380"/>
    </location>
</feature>
<dbReference type="EC" id="2.1.1.-" evidence="8"/>
<keyword evidence="3" id="KW-0808">Transferase</keyword>
<keyword evidence="2" id="KW-0489">Methyltransferase</keyword>
<protein>
    <recommendedName>
        <fullName evidence="8">Methyltransferase</fullName>
        <ecNumber evidence="8">2.1.1.-</ecNumber>
    </recommendedName>
</protein>
<dbReference type="GO" id="GO:0009307">
    <property type="term" value="P:DNA restriction-modification system"/>
    <property type="evidence" value="ECO:0007669"/>
    <property type="project" value="UniProtKB-KW"/>
</dbReference>
<evidence type="ECO:0000313" key="12">
    <source>
        <dbReference type="Proteomes" id="UP001165427"/>
    </source>
</evidence>
<dbReference type="GO" id="GO:0015667">
    <property type="term" value="F:site-specific DNA-methyltransferase (cytosine-N4-specific) activity"/>
    <property type="evidence" value="ECO:0007669"/>
    <property type="project" value="UniProtKB-EC"/>
</dbReference>
<evidence type="ECO:0000256" key="4">
    <source>
        <dbReference type="ARBA" id="ARBA00022691"/>
    </source>
</evidence>
<comment type="similarity">
    <text evidence="1">Belongs to the N(4)/N(6)-methyltransferase family. N(4) subfamily.</text>
</comment>
<accession>A0AA41R3P0</accession>
<comment type="catalytic activity">
    <reaction evidence="7">
        <text>a 2'-deoxycytidine in DNA + S-adenosyl-L-methionine = an N(4)-methyl-2'-deoxycytidine in DNA + S-adenosyl-L-homocysteine + H(+)</text>
        <dbReference type="Rhea" id="RHEA:16857"/>
        <dbReference type="Rhea" id="RHEA-COMP:11369"/>
        <dbReference type="Rhea" id="RHEA-COMP:13674"/>
        <dbReference type="ChEBI" id="CHEBI:15378"/>
        <dbReference type="ChEBI" id="CHEBI:57856"/>
        <dbReference type="ChEBI" id="CHEBI:59789"/>
        <dbReference type="ChEBI" id="CHEBI:85452"/>
        <dbReference type="ChEBI" id="CHEBI:137933"/>
        <dbReference type="EC" id="2.1.1.113"/>
    </reaction>
</comment>
<evidence type="ECO:0000256" key="5">
    <source>
        <dbReference type="ARBA" id="ARBA00022747"/>
    </source>
</evidence>
<keyword evidence="4" id="KW-0949">S-adenosyl-L-methionine</keyword>
<dbReference type="InterPro" id="IPR017985">
    <property type="entry name" value="MeTrfase_CN4_CS"/>
</dbReference>
<evidence type="ECO:0000256" key="9">
    <source>
        <dbReference type="SAM" id="MobiDB-lite"/>
    </source>
</evidence>
<dbReference type="GO" id="GO:0008170">
    <property type="term" value="F:N-methyltransferase activity"/>
    <property type="evidence" value="ECO:0007669"/>
    <property type="project" value="InterPro"/>
</dbReference>
<evidence type="ECO:0000313" key="11">
    <source>
        <dbReference type="EMBL" id="MCJ8501051.1"/>
    </source>
</evidence>
<dbReference type="Proteomes" id="UP001165427">
    <property type="component" value="Unassembled WGS sequence"/>
</dbReference>
<dbReference type="Pfam" id="PF01555">
    <property type="entry name" value="N6_N4_Mtase"/>
    <property type="match status" value="1"/>
</dbReference>
<proteinExistence type="inferred from homology"/>
<evidence type="ECO:0000259" key="10">
    <source>
        <dbReference type="Pfam" id="PF01555"/>
    </source>
</evidence>
<sequence length="380" mass="42917">METHHRICIGDAADMTQVADQSVDLVVTSPPYPMIEMWDDLFRAADPAIAKALARCDADDAFQRMHAVLDKVWRELRRVMKPGALACINIGDATRTIDGDFQLFANHARIITAFRQLGFGQLPTILWRKTTNAPNKFMGSGMLPAGAYVTLEHEYVLIFRLNGKRPFPNDALKAARRRSAFFWEERNEWFSDVWFDLTGTRQAMGNAKSRTRSGAFPLALPYRLIQMFSVKEDLVLDPFLGTGTTLLAAMCSGRHCVGVELDAAFKTVVLEQVADVPRMANRLIETRLEDHVRFIEDRIQRKGPVRYTNRHYRFPVVTAQEVDLVLDPVHHIQFVDSDRIKVIHSDPGIAPPRSEGAAPATVEEPAPRRPGKKGRQLKLF</sequence>
<evidence type="ECO:0000256" key="6">
    <source>
        <dbReference type="ARBA" id="ARBA00023125"/>
    </source>
</evidence>
<keyword evidence="12" id="KW-1185">Reference proteome</keyword>
<dbReference type="SUPFAM" id="SSF53335">
    <property type="entry name" value="S-adenosyl-L-methionine-dependent methyltransferases"/>
    <property type="match status" value="1"/>
</dbReference>
<evidence type="ECO:0000256" key="2">
    <source>
        <dbReference type="ARBA" id="ARBA00022603"/>
    </source>
</evidence>
<dbReference type="InterPro" id="IPR029063">
    <property type="entry name" value="SAM-dependent_MTases_sf"/>
</dbReference>
<dbReference type="InterPro" id="IPR001091">
    <property type="entry name" value="RM_Methyltransferase"/>
</dbReference>
<evidence type="ECO:0000256" key="3">
    <source>
        <dbReference type="ARBA" id="ARBA00022679"/>
    </source>
</evidence>
<evidence type="ECO:0000256" key="7">
    <source>
        <dbReference type="ARBA" id="ARBA00049120"/>
    </source>
</evidence>
<dbReference type="Gene3D" id="3.40.50.150">
    <property type="entry name" value="Vaccinia Virus protein VP39"/>
    <property type="match status" value="1"/>
</dbReference>
<dbReference type="InterPro" id="IPR002941">
    <property type="entry name" value="DNA_methylase_N4/N6"/>
</dbReference>
<dbReference type="EMBL" id="JALJRB010000010">
    <property type="protein sequence ID" value="MCJ8501051.1"/>
    <property type="molecule type" value="Genomic_DNA"/>
</dbReference>
<feature type="region of interest" description="Disordered" evidence="9">
    <location>
        <begin position="345"/>
        <end position="380"/>
    </location>
</feature>
<evidence type="ECO:0000256" key="8">
    <source>
        <dbReference type="RuleBase" id="RU362026"/>
    </source>
</evidence>
<feature type="domain" description="DNA methylase N-4/N-6" evidence="10">
    <location>
        <begin position="23"/>
        <end position="267"/>
    </location>
</feature>
<dbReference type="GO" id="GO:0032259">
    <property type="term" value="P:methylation"/>
    <property type="evidence" value="ECO:0007669"/>
    <property type="project" value="UniProtKB-KW"/>
</dbReference>
<dbReference type="RefSeq" id="WP_246907155.1">
    <property type="nucleotide sequence ID" value="NZ_JALJRB010000010.1"/>
</dbReference>
<dbReference type="PRINTS" id="PR00508">
    <property type="entry name" value="S21N4MTFRASE"/>
</dbReference>
<evidence type="ECO:0000256" key="1">
    <source>
        <dbReference type="ARBA" id="ARBA00010203"/>
    </source>
</evidence>
<keyword evidence="6" id="KW-0238">DNA-binding</keyword>
<dbReference type="AlphaFoldDB" id="A0AA41R3P0"/>
<keyword evidence="5" id="KW-0680">Restriction system</keyword>
<dbReference type="PROSITE" id="PS00093">
    <property type="entry name" value="N4_MTASE"/>
    <property type="match status" value="1"/>
</dbReference>
<comment type="caution">
    <text evidence="11">The sequence shown here is derived from an EMBL/GenBank/DDBJ whole genome shotgun (WGS) entry which is preliminary data.</text>
</comment>
<reference evidence="11" key="1">
    <citation type="submission" date="2022-04" db="EMBL/GenBank/DDBJ databases">
        <title>Desulfatitalea alkaliphila sp. nov., a novel anaerobic sulfate-reducing bacterium isolated from terrestrial mud volcano, Taman Peninsula, Russia.</title>
        <authorList>
            <person name="Khomyakova M.A."/>
            <person name="Merkel A.Y."/>
            <person name="Slobodkin A.I."/>
        </authorList>
    </citation>
    <scope>NUCLEOTIDE SEQUENCE</scope>
    <source>
        <strain evidence="11">M08but</strain>
    </source>
</reference>
<name>A0AA41R3P0_9BACT</name>
<gene>
    <name evidence="11" type="ORF">MRX98_10750</name>
</gene>
<dbReference type="GO" id="GO:0003677">
    <property type="term" value="F:DNA binding"/>
    <property type="evidence" value="ECO:0007669"/>
    <property type="project" value="UniProtKB-KW"/>
</dbReference>